<evidence type="ECO:0000313" key="3">
    <source>
        <dbReference type="EMBL" id="KAF5731517.1"/>
    </source>
</evidence>
<dbReference type="PANTHER" id="PTHR34377:SF3">
    <property type="entry name" value="TETRATRICOPEPTIDE REPEAT (TPR)-LIKE SUPERFAMILY PROTEIN"/>
    <property type="match status" value="1"/>
</dbReference>
<dbReference type="EMBL" id="JAAARO010000018">
    <property type="protein sequence ID" value="KAF5731517.1"/>
    <property type="molecule type" value="Genomic_DNA"/>
</dbReference>
<keyword evidence="4" id="KW-1185">Reference proteome</keyword>
<organism evidence="3 4">
    <name type="scientific">Tripterygium wilfordii</name>
    <name type="common">Thunder God vine</name>
    <dbReference type="NCBI Taxonomy" id="458696"/>
    <lineage>
        <taxon>Eukaryota</taxon>
        <taxon>Viridiplantae</taxon>
        <taxon>Streptophyta</taxon>
        <taxon>Embryophyta</taxon>
        <taxon>Tracheophyta</taxon>
        <taxon>Spermatophyta</taxon>
        <taxon>Magnoliopsida</taxon>
        <taxon>eudicotyledons</taxon>
        <taxon>Gunneridae</taxon>
        <taxon>Pentapetalae</taxon>
        <taxon>rosids</taxon>
        <taxon>fabids</taxon>
        <taxon>Celastrales</taxon>
        <taxon>Celastraceae</taxon>
        <taxon>Tripterygium</taxon>
    </lineage>
</organism>
<reference evidence="3 4" key="1">
    <citation type="journal article" date="2020" name="Nat. Commun.">
        <title>Genome of Tripterygium wilfordii and identification of cytochrome P450 involved in triptolide biosynthesis.</title>
        <authorList>
            <person name="Tu L."/>
            <person name="Su P."/>
            <person name="Zhang Z."/>
            <person name="Gao L."/>
            <person name="Wang J."/>
            <person name="Hu T."/>
            <person name="Zhou J."/>
            <person name="Zhang Y."/>
            <person name="Zhao Y."/>
            <person name="Liu Y."/>
            <person name="Song Y."/>
            <person name="Tong Y."/>
            <person name="Lu Y."/>
            <person name="Yang J."/>
            <person name="Xu C."/>
            <person name="Jia M."/>
            <person name="Peters R.J."/>
            <person name="Huang L."/>
            <person name="Gao W."/>
        </authorList>
    </citation>
    <scope>NUCLEOTIDE SEQUENCE [LARGE SCALE GENOMIC DNA]</scope>
    <source>
        <strain evidence="4">cv. XIE 37</strain>
        <tissue evidence="3">Leaf</tissue>
    </source>
</reference>
<evidence type="ECO:0000256" key="1">
    <source>
        <dbReference type="SAM" id="MobiDB-lite"/>
    </source>
</evidence>
<evidence type="ECO:0000256" key="2">
    <source>
        <dbReference type="SAM" id="SignalP"/>
    </source>
</evidence>
<gene>
    <name evidence="3" type="ORF">HS088_TW18G00195</name>
</gene>
<sequence length="199" mass="23195">MGRCEMFTLMFLAAISVFLPKMESQVAPRPLCSSQLALVNYACSMLPSPYAPPLSSSLNSSLDEHDNGKRNISGHENRHHDRDDEDDDNDHDHDNHHHRHHCHHRHCHHDHDHEHDQDHHHHHHHHHHHDDDDDDDHHHHHENPVEANCCHWLTELADECVCDMLVHLPVFLARPAHQYTIMVDDSCNVTYTCGGRVRP</sequence>
<feature type="compositionally biased region" description="Basic and acidic residues" evidence="1">
    <location>
        <begin position="109"/>
        <end position="119"/>
    </location>
</feature>
<feature type="chain" id="PRO_5029855967" evidence="2">
    <location>
        <begin position="25"/>
        <end position="199"/>
    </location>
</feature>
<dbReference type="Proteomes" id="UP000593562">
    <property type="component" value="Unassembled WGS sequence"/>
</dbReference>
<proteinExistence type="predicted"/>
<accession>A0A7J7CCB9</accession>
<feature type="signal peptide" evidence="2">
    <location>
        <begin position="1"/>
        <end position="24"/>
    </location>
</feature>
<comment type="caution">
    <text evidence="3">The sequence shown here is derived from an EMBL/GenBank/DDBJ whole genome shotgun (WGS) entry which is preliminary data.</text>
</comment>
<feature type="compositionally biased region" description="Basic residues" evidence="1">
    <location>
        <begin position="96"/>
        <end position="108"/>
    </location>
</feature>
<dbReference type="PANTHER" id="PTHR34377">
    <property type="entry name" value="TETRATRICOPEPTIDE REPEAT (TPR)-LIKE SUPERFAMILY PROTEIN"/>
    <property type="match status" value="1"/>
</dbReference>
<dbReference type="InParanoid" id="A0A7J7CCB9"/>
<protein>
    <submittedName>
        <fullName evidence="3">Protein catecholamines up-like</fullName>
    </submittedName>
</protein>
<feature type="compositionally biased region" description="Basic and acidic residues" evidence="1">
    <location>
        <begin position="62"/>
        <end position="82"/>
    </location>
</feature>
<keyword evidence="2" id="KW-0732">Signal</keyword>
<dbReference type="FunCoup" id="A0A7J7CCB9">
    <property type="interactions" value="11"/>
</dbReference>
<dbReference type="AlphaFoldDB" id="A0A7J7CCB9"/>
<name>A0A7J7CCB9_TRIWF</name>
<evidence type="ECO:0000313" key="4">
    <source>
        <dbReference type="Proteomes" id="UP000593562"/>
    </source>
</evidence>
<feature type="compositionally biased region" description="Low complexity" evidence="1">
    <location>
        <begin position="52"/>
        <end position="61"/>
    </location>
</feature>
<feature type="region of interest" description="Disordered" evidence="1">
    <location>
        <begin position="52"/>
        <end position="140"/>
    </location>
</feature>